<dbReference type="KEGG" id="dgo:DGo_PA0303"/>
<protein>
    <submittedName>
        <fullName evidence="4">ABC transporter, nucleotide binding/ATPase protein</fullName>
    </submittedName>
</protein>
<sequence length="260" mass="27971">MTYSPPTASAPLLETRGITKRYGHVEALRGADFTVYPGEVVALLGDNGAGKSTLVKAITGTIRPDEGQVLVEGRPVEMRSPLDARSLGIETVFQDLALIPDLDPAGNLFLGREILRPGLLGRLGVIDRKAMRERTVEAFTRLGVNIQDAQAKVIGMSGGQRQGVAVARAMVWASKMVLMDEPTAALGVVQARHVNDLILRVRDQGIAVVLVSHNMQHVFEVADRIEVLRLGRRVAQFHKNDTTIEDVVAAMTGLSVPGAA</sequence>
<dbReference type="SUPFAM" id="SSF52540">
    <property type="entry name" value="P-loop containing nucleoside triphosphate hydrolases"/>
    <property type="match status" value="1"/>
</dbReference>
<dbReference type="Pfam" id="PF00005">
    <property type="entry name" value="ABC_tran"/>
    <property type="match status" value="1"/>
</dbReference>
<dbReference type="InterPro" id="IPR003439">
    <property type="entry name" value="ABC_transporter-like_ATP-bd"/>
</dbReference>
<organism evidence="4 5">
    <name type="scientific">Deinococcus gobiensis (strain DSM 21396 / JCM 16679 / CGMCC 1.7299 / I-0)</name>
    <dbReference type="NCBI Taxonomy" id="745776"/>
    <lineage>
        <taxon>Bacteria</taxon>
        <taxon>Thermotogati</taxon>
        <taxon>Deinococcota</taxon>
        <taxon>Deinococci</taxon>
        <taxon>Deinococcales</taxon>
        <taxon>Deinococcaceae</taxon>
        <taxon>Deinococcus</taxon>
    </lineage>
</organism>
<dbReference type="Gene3D" id="3.40.50.300">
    <property type="entry name" value="P-loop containing nucleotide triphosphate hydrolases"/>
    <property type="match status" value="1"/>
</dbReference>
<dbReference type="PROSITE" id="PS50893">
    <property type="entry name" value="ABC_TRANSPORTER_2"/>
    <property type="match status" value="1"/>
</dbReference>
<dbReference type="SMART" id="SM00382">
    <property type="entry name" value="AAA"/>
    <property type="match status" value="1"/>
</dbReference>
<keyword evidence="1" id="KW-0547">Nucleotide-binding</keyword>
<evidence type="ECO:0000259" key="3">
    <source>
        <dbReference type="PROSITE" id="PS50893"/>
    </source>
</evidence>
<gene>
    <name evidence="4" type="primary">frcA</name>
    <name evidence="4" type="ordered locus">DGo_PA0303</name>
</gene>
<dbReference type="EMBL" id="CP002192">
    <property type="protein sequence ID" value="AFD27189.1"/>
    <property type="molecule type" value="Genomic_DNA"/>
</dbReference>
<dbReference type="CDD" id="cd03216">
    <property type="entry name" value="ABC_Carb_Monos_I"/>
    <property type="match status" value="1"/>
</dbReference>
<dbReference type="Proteomes" id="UP000007575">
    <property type="component" value="Plasmid P1"/>
</dbReference>
<dbReference type="GO" id="GO:0005524">
    <property type="term" value="F:ATP binding"/>
    <property type="evidence" value="ECO:0007669"/>
    <property type="project" value="UniProtKB-KW"/>
</dbReference>
<dbReference type="HOGENOM" id="CLU_000604_1_2_0"/>
<evidence type="ECO:0000313" key="4">
    <source>
        <dbReference type="EMBL" id="AFD27189.1"/>
    </source>
</evidence>
<dbReference type="PANTHER" id="PTHR43790:SF8">
    <property type="entry name" value="SUGAR ABC TRANSPORTER ATP-BINDING PROTEIN"/>
    <property type="match status" value="1"/>
</dbReference>
<dbReference type="InterPro" id="IPR050107">
    <property type="entry name" value="ABC_carbohydrate_import_ATPase"/>
</dbReference>
<dbReference type="InterPro" id="IPR003593">
    <property type="entry name" value="AAA+_ATPase"/>
</dbReference>
<dbReference type="PANTHER" id="PTHR43790">
    <property type="entry name" value="CARBOHYDRATE TRANSPORT ATP-BINDING PROTEIN MG119-RELATED"/>
    <property type="match status" value="1"/>
</dbReference>
<reference evidence="4 5" key="1">
    <citation type="journal article" date="2012" name="PLoS ONE">
        <title>Genome sequence and transcriptome analysis of the radioresistant bacterium Deinococcus gobiensis: insights into the extreme environmental adaptations.</title>
        <authorList>
            <person name="Yuan M."/>
            <person name="Chen M."/>
            <person name="Zhang W."/>
            <person name="Lu W."/>
            <person name="Wang J."/>
            <person name="Yang M."/>
            <person name="Zhao P."/>
            <person name="Tang R."/>
            <person name="Li X."/>
            <person name="Hao Y."/>
            <person name="Zhou Z."/>
            <person name="Zhan Y."/>
            <person name="Yu H."/>
            <person name="Teng C."/>
            <person name="Yan Y."/>
            <person name="Ping S."/>
            <person name="Wang Y."/>
            <person name="Lin M."/>
        </authorList>
    </citation>
    <scope>NUCLEOTIDE SEQUENCE [LARGE SCALE GENOMIC DNA]</scope>
    <source>
        <strain evidence="5">DSM 21396 / JCM 16679 / CGMCC 1.7299 / I-0</strain>
        <plasmid evidence="4">P1</plasmid>
    </source>
</reference>
<keyword evidence="5" id="KW-1185">Reference proteome</keyword>
<evidence type="ECO:0000313" key="5">
    <source>
        <dbReference type="Proteomes" id="UP000007575"/>
    </source>
</evidence>
<evidence type="ECO:0000256" key="1">
    <source>
        <dbReference type="ARBA" id="ARBA00022741"/>
    </source>
</evidence>
<dbReference type="AlphaFoldDB" id="H8H0D7"/>
<proteinExistence type="predicted"/>
<dbReference type="OrthoDB" id="9771863at2"/>
<dbReference type="RefSeq" id="WP_014695707.1">
    <property type="nucleotide sequence ID" value="NC_017805.1"/>
</dbReference>
<dbReference type="InterPro" id="IPR027417">
    <property type="entry name" value="P-loop_NTPase"/>
</dbReference>
<keyword evidence="2" id="KW-0067">ATP-binding</keyword>
<dbReference type="PATRIC" id="fig|745776.4.peg.3337"/>
<name>H8H0D7_DEIGI</name>
<evidence type="ECO:0000256" key="2">
    <source>
        <dbReference type="ARBA" id="ARBA00022840"/>
    </source>
</evidence>
<geneLocation type="plasmid" evidence="4 5">
    <name>P1</name>
</geneLocation>
<feature type="domain" description="ABC transporter" evidence="3">
    <location>
        <begin position="13"/>
        <end position="255"/>
    </location>
</feature>
<dbReference type="GO" id="GO:0016887">
    <property type="term" value="F:ATP hydrolysis activity"/>
    <property type="evidence" value="ECO:0007669"/>
    <property type="project" value="InterPro"/>
</dbReference>
<keyword evidence="4" id="KW-0614">Plasmid</keyword>
<accession>H8H0D7</accession>